<dbReference type="Gene3D" id="3.40.50.150">
    <property type="entry name" value="Vaccinia Virus protein VP39"/>
    <property type="match status" value="1"/>
</dbReference>
<evidence type="ECO:0000313" key="1">
    <source>
        <dbReference type="EMBL" id="ASD65023.1"/>
    </source>
</evidence>
<dbReference type="GO" id="GO:0008168">
    <property type="term" value="F:methyltransferase activity"/>
    <property type="evidence" value="ECO:0007669"/>
    <property type="project" value="UniProtKB-KW"/>
</dbReference>
<dbReference type="AlphaFoldDB" id="A0A1Z3NC18"/>
<dbReference type="GO" id="GO:0032259">
    <property type="term" value="P:methylation"/>
    <property type="evidence" value="ECO:0007669"/>
    <property type="project" value="UniProtKB-KW"/>
</dbReference>
<dbReference type="EMBL" id="CP020946">
    <property type="protein sequence ID" value="ASD65023.1"/>
    <property type="molecule type" value="Genomic_DNA"/>
</dbReference>
<accession>A0A1Z3NC18</accession>
<dbReference type="InterPro" id="IPR029063">
    <property type="entry name" value="SAM-dependent_MTases_sf"/>
</dbReference>
<proteinExistence type="predicted"/>
<keyword evidence="1" id="KW-0808">Transferase</keyword>
<dbReference type="RefSeq" id="WP_088566437.1">
    <property type="nucleotide sequence ID" value="NZ_CP020946.1"/>
</dbReference>
<organism evidence="1 2">
    <name type="scientific">Bdellovibrio bacteriovorus</name>
    <dbReference type="NCBI Taxonomy" id="959"/>
    <lineage>
        <taxon>Bacteria</taxon>
        <taxon>Pseudomonadati</taxon>
        <taxon>Bdellovibrionota</taxon>
        <taxon>Bdellovibrionia</taxon>
        <taxon>Bdellovibrionales</taxon>
        <taxon>Pseudobdellovibrionaceae</taxon>
        <taxon>Bdellovibrio</taxon>
    </lineage>
</organism>
<reference evidence="1 2" key="1">
    <citation type="submission" date="2017-04" db="EMBL/GenBank/DDBJ databases">
        <title>Whole genome sequence of Bdellovibrio bacteriovorus strain SSB218315.</title>
        <authorList>
            <person name="Oyedara O."/>
            <person name="Rodriguez-Perez M.A."/>
        </authorList>
    </citation>
    <scope>NUCLEOTIDE SEQUENCE [LARGE SCALE GENOMIC DNA]</scope>
    <source>
        <strain evidence="1 2">SSB218315</strain>
    </source>
</reference>
<evidence type="ECO:0000313" key="2">
    <source>
        <dbReference type="Proteomes" id="UP000197003"/>
    </source>
</evidence>
<dbReference type="Proteomes" id="UP000197003">
    <property type="component" value="Chromosome"/>
</dbReference>
<dbReference type="SUPFAM" id="SSF53335">
    <property type="entry name" value="S-adenosyl-L-methionine-dependent methyltransferases"/>
    <property type="match status" value="1"/>
</dbReference>
<name>A0A1Z3NC18_BDEBC</name>
<protein>
    <submittedName>
        <fullName evidence="1">SAM-dependent methyltransferase</fullName>
    </submittedName>
</protein>
<sequence>MIFDPQNPFPLRPLTDYAYHEAQAHAALVDDWLGFQCLEVENQIRSLPKNAGEHQNWEHLSLQAFQTPYCEIHNILDLLQPQPGQHIVDLGCAYARMAFVLHRHYPGCSFTGFELEALRVHEAQRVYFHHTGKNLNALSQDLSATDFIPPAADIYFIFDFGNQRSVEKTLNDLKDLARRQSIIVVARGKLSRFCIHKDHPWLTAIQDPQHFAHFSIYRS</sequence>
<keyword evidence="1" id="KW-0489">Methyltransferase</keyword>
<dbReference type="OrthoDB" id="5291830at2"/>
<gene>
    <name evidence="1" type="ORF">B9G79_16335</name>
</gene>